<dbReference type="EMBL" id="BMAV01005949">
    <property type="protein sequence ID" value="GFY47434.1"/>
    <property type="molecule type" value="Genomic_DNA"/>
</dbReference>
<evidence type="ECO:0000313" key="1">
    <source>
        <dbReference type="EMBL" id="GFY47434.1"/>
    </source>
</evidence>
<evidence type="ECO:0000313" key="2">
    <source>
        <dbReference type="Proteomes" id="UP000886998"/>
    </source>
</evidence>
<name>A0A8X7BZE9_9ARAC</name>
<accession>A0A8X7BZE9</accession>
<dbReference type="Proteomes" id="UP000886998">
    <property type="component" value="Unassembled WGS sequence"/>
</dbReference>
<sequence length="81" mass="8921">MVGAVQKPPEAVARRGVMGHEEISRCSIIHLFYSPAYVGWRTPFIASGMWSVPAPLLFFTFLLSSSSSSFLSGDEVTIHYV</sequence>
<organism evidence="1 2">
    <name type="scientific">Trichonephila inaurata madagascariensis</name>
    <dbReference type="NCBI Taxonomy" id="2747483"/>
    <lineage>
        <taxon>Eukaryota</taxon>
        <taxon>Metazoa</taxon>
        <taxon>Ecdysozoa</taxon>
        <taxon>Arthropoda</taxon>
        <taxon>Chelicerata</taxon>
        <taxon>Arachnida</taxon>
        <taxon>Araneae</taxon>
        <taxon>Araneomorphae</taxon>
        <taxon>Entelegynae</taxon>
        <taxon>Araneoidea</taxon>
        <taxon>Nephilidae</taxon>
        <taxon>Trichonephila</taxon>
        <taxon>Trichonephila inaurata</taxon>
    </lineage>
</organism>
<gene>
    <name evidence="1" type="ORF">TNIN_57941</name>
</gene>
<proteinExistence type="predicted"/>
<protein>
    <submittedName>
        <fullName evidence="1">Uncharacterized protein</fullName>
    </submittedName>
</protein>
<reference evidence="1" key="1">
    <citation type="submission" date="2020-08" db="EMBL/GenBank/DDBJ databases">
        <title>Multicomponent nature underlies the extraordinary mechanical properties of spider dragline silk.</title>
        <authorList>
            <person name="Kono N."/>
            <person name="Nakamura H."/>
            <person name="Mori M."/>
            <person name="Yoshida Y."/>
            <person name="Ohtoshi R."/>
            <person name="Malay A.D."/>
            <person name="Moran D.A.P."/>
            <person name="Tomita M."/>
            <person name="Numata K."/>
            <person name="Arakawa K."/>
        </authorList>
    </citation>
    <scope>NUCLEOTIDE SEQUENCE</scope>
</reference>
<dbReference type="AlphaFoldDB" id="A0A8X7BZE9"/>
<comment type="caution">
    <text evidence="1">The sequence shown here is derived from an EMBL/GenBank/DDBJ whole genome shotgun (WGS) entry which is preliminary data.</text>
</comment>
<keyword evidence="2" id="KW-1185">Reference proteome</keyword>